<keyword evidence="3" id="KW-1185">Reference proteome</keyword>
<evidence type="ECO:0000256" key="1">
    <source>
        <dbReference type="SAM" id="Phobius"/>
    </source>
</evidence>
<name>A0A9E7R0D5_9EURY</name>
<dbReference type="Proteomes" id="UP001057580">
    <property type="component" value="Chromosome"/>
</dbReference>
<reference evidence="2" key="1">
    <citation type="submission" date="2022-09" db="EMBL/GenBank/DDBJ databases">
        <title>Diverse halophilic archaea isolated from saline environments.</title>
        <authorList>
            <person name="Cui H.-L."/>
        </authorList>
    </citation>
    <scope>NUCLEOTIDE SEQUENCE</scope>
    <source>
        <strain evidence="2">ZS-35-S2</strain>
    </source>
</reference>
<protein>
    <submittedName>
        <fullName evidence="2">Uncharacterized protein</fullName>
    </submittedName>
</protein>
<keyword evidence="1" id="KW-0472">Membrane</keyword>
<dbReference type="KEGG" id="ssai:N0B31_13880"/>
<organism evidence="2 3">
    <name type="scientific">Salinirubellus salinus</name>
    <dbReference type="NCBI Taxonomy" id="1364945"/>
    <lineage>
        <taxon>Archaea</taxon>
        <taxon>Methanobacteriati</taxon>
        <taxon>Methanobacteriota</taxon>
        <taxon>Stenosarchaea group</taxon>
        <taxon>Halobacteria</taxon>
        <taxon>Halobacteriales</taxon>
        <taxon>Natronomonadaceae</taxon>
        <taxon>Salinirubellus</taxon>
    </lineage>
</organism>
<dbReference type="EMBL" id="CP104003">
    <property type="protein sequence ID" value="UWM53227.1"/>
    <property type="molecule type" value="Genomic_DNA"/>
</dbReference>
<dbReference type="RefSeq" id="WP_260592221.1">
    <property type="nucleotide sequence ID" value="NZ_CP104003.1"/>
</dbReference>
<gene>
    <name evidence="2" type="ORF">N0B31_13880</name>
</gene>
<proteinExistence type="predicted"/>
<dbReference type="AlphaFoldDB" id="A0A9E7R0D5"/>
<keyword evidence="1" id="KW-1133">Transmembrane helix</keyword>
<evidence type="ECO:0000313" key="3">
    <source>
        <dbReference type="Proteomes" id="UP001057580"/>
    </source>
</evidence>
<sequence>MAKAFAYQVVDIVVSGLIAGFTAFSLSVALPRLSVTIAVVLASAYYFSRNPWGGDGERFNEQIDDLYERFLPL</sequence>
<evidence type="ECO:0000313" key="2">
    <source>
        <dbReference type="EMBL" id="UWM53227.1"/>
    </source>
</evidence>
<keyword evidence="1" id="KW-0812">Transmembrane</keyword>
<dbReference type="GeneID" id="74943532"/>
<accession>A0A9E7R0D5</accession>
<feature type="transmembrane region" description="Helical" evidence="1">
    <location>
        <begin position="5"/>
        <end position="24"/>
    </location>
</feature>